<sequence length="181" mass="19989">MPIGVVLYPGFSEYEITVALSVFKQAEQKVTYIGLDEERVTGESGLECVVNETVEKVSPGGYDCILLPGVDDFKHLVDHVTLINFIQKTSEEDVLIGAISSAPYFLAMSGVLNHQSYTTGLTKEQRVFLNVFNENTYMDETVVVSKSLITAKGSAFVEFGLRLGRTLGLDFDPSWYSQLEA</sequence>
<dbReference type="InterPro" id="IPR029062">
    <property type="entry name" value="Class_I_gatase-like"/>
</dbReference>
<dbReference type="GeneID" id="78007626"/>
<comment type="caution">
    <text evidence="2">The sequence shown here is derived from an EMBL/GenBank/DDBJ whole genome shotgun (WGS) entry which is preliminary data.</text>
</comment>
<dbReference type="OrthoDB" id="9800516at2"/>
<protein>
    <submittedName>
        <fullName evidence="2">4-methyl-5(B-hydroxyethyl)-thiazole monophosphate biosynthesis protein</fullName>
    </submittedName>
</protein>
<name>A0A845FAY9_9BACI</name>
<reference evidence="2 3" key="1">
    <citation type="submission" date="2019-11" db="EMBL/GenBank/DDBJ databases">
        <title>Genome sequences of 17 halophilic strains isolated from different environments.</title>
        <authorList>
            <person name="Furrow R.E."/>
        </authorList>
    </citation>
    <scope>NUCLEOTIDE SEQUENCE [LARGE SCALE GENOMIC DNA]</scope>
    <source>
        <strain evidence="2 3">SL-4</strain>
    </source>
</reference>
<evidence type="ECO:0000259" key="1">
    <source>
        <dbReference type="Pfam" id="PF01965"/>
    </source>
</evidence>
<dbReference type="SUPFAM" id="SSF52317">
    <property type="entry name" value="Class I glutamine amidotransferase-like"/>
    <property type="match status" value="1"/>
</dbReference>
<dbReference type="GO" id="GO:0005737">
    <property type="term" value="C:cytoplasm"/>
    <property type="evidence" value="ECO:0007669"/>
    <property type="project" value="TreeGrafter"/>
</dbReference>
<dbReference type="PANTHER" id="PTHR48094">
    <property type="entry name" value="PROTEIN/NUCLEIC ACID DEGLYCASE DJ-1-RELATED"/>
    <property type="match status" value="1"/>
</dbReference>
<dbReference type="EMBL" id="WMFA01000003">
    <property type="protein sequence ID" value="MYL71483.1"/>
    <property type="molecule type" value="Genomic_DNA"/>
</dbReference>
<evidence type="ECO:0000313" key="2">
    <source>
        <dbReference type="EMBL" id="MYL71483.1"/>
    </source>
</evidence>
<dbReference type="Pfam" id="PF01965">
    <property type="entry name" value="DJ-1_PfpI"/>
    <property type="match status" value="1"/>
</dbReference>
<dbReference type="AlphaFoldDB" id="A0A845FAY9"/>
<dbReference type="InterPro" id="IPR050325">
    <property type="entry name" value="Prot/Nucl_acid_deglycase"/>
</dbReference>
<evidence type="ECO:0000313" key="3">
    <source>
        <dbReference type="Proteomes" id="UP000450457"/>
    </source>
</evidence>
<dbReference type="InterPro" id="IPR002818">
    <property type="entry name" value="DJ-1/PfpI"/>
</dbReference>
<feature type="domain" description="DJ-1/PfpI" evidence="1">
    <location>
        <begin position="4"/>
        <end position="162"/>
    </location>
</feature>
<dbReference type="RefSeq" id="WP_160914179.1">
    <property type="nucleotide sequence ID" value="NZ_WMFA01000003.1"/>
</dbReference>
<gene>
    <name evidence="2" type="ORF">GLW00_11490</name>
</gene>
<organism evidence="2 3">
    <name type="scientific">Halobacillus litoralis</name>
    <dbReference type="NCBI Taxonomy" id="45668"/>
    <lineage>
        <taxon>Bacteria</taxon>
        <taxon>Bacillati</taxon>
        <taxon>Bacillota</taxon>
        <taxon>Bacilli</taxon>
        <taxon>Bacillales</taxon>
        <taxon>Bacillaceae</taxon>
        <taxon>Halobacillus</taxon>
    </lineage>
</organism>
<proteinExistence type="predicted"/>
<dbReference type="PANTHER" id="PTHR48094:SF12">
    <property type="entry name" value="PARKINSON DISEASE PROTEIN 7 HOMOLOG"/>
    <property type="match status" value="1"/>
</dbReference>
<accession>A0A845FAY9</accession>
<dbReference type="Proteomes" id="UP000450457">
    <property type="component" value="Unassembled WGS sequence"/>
</dbReference>
<dbReference type="Gene3D" id="3.40.50.880">
    <property type="match status" value="1"/>
</dbReference>